<accession>A0ABQ9V5D2</accession>
<protein>
    <submittedName>
        <fullName evidence="2">Uncharacterized protein</fullName>
    </submittedName>
</protein>
<sequence length="137" mass="14766">MHSVARQLRLLGGPGFRGLPGRGGRPPAPSSTLTMEPLLLAWSYFRRRKFQLCADLCTQMLEKSPYDQVLASSRCGVRGVPRPRAGLTIRSPEAPGARPCGAAAGGSFVRHVSRDRKFCALIAPSSQSSAFPPLYLS</sequence>
<proteinExistence type="predicted"/>
<feature type="compositionally biased region" description="Gly residues" evidence="1">
    <location>
        <begin position="12"/>
        <end position="24"/>
    </location>
</feature>
<keyword evidence="3" id="KW-1185">Reference proteome</keyword>
<organism evidence="2 3">
    <name type="scientific">Saguinus oedipus</name>
    <name type="common">Cotton-top tamarin</name>
    <name type="synonym">Oedipomidas oedipus</name>
    <dbReference type="NCBI Taxonomy" id="9490"/>
    <lineage>
        <taxon>Eukaryota</taxon>
        <taxon>Metazoa</taxon>
        <taxon>Chordata</taxon>
        <taxon>Craniata</taxon>
        <taxon>Vertebrata</taxon>
        <taxon>Euteleostomi</taxon>
        <taxon>Mammalia</taxon>
        <taxon>Eutheria</taxon>
        <taxon>Euarchontoglires</taxon>
        <taxon>Primates</taxon>
        <taxon>Haplorrhini</taxon>
        <taxon>Platyrrhini</taxon>
        <taxon>Cebidae</taxon>
        <taxon>Callitrichinae</taxon>
        <taxon>Saguinus</taxon>
    </lineage>
</organism>
<evidence type="ECO:0000313" key="2">
    <source>
        <dbReference type="EMBL" id="KAK2104582.1"/>
    </source>
</evidence>
<feature type="region of interest" description="Disordered" evidence="1">
    <location>
        <begin position="12"/>
        <end position="31"/>
    </location>
</feature>
<evidence type="ECO:0000313" key="3">
    <source>
        <dbReference type="Proteomes" id="UP001266305"/>
    </source>
</evidence>
<dbReference type="Proteomes" id="UP001266305">
    <property type="component" value="Unassembled WGS sequence"/>
</dbReference>
<name>A0ABQ9V5D2_SAGOE</name>
<comment type="caution">
    <text evidence="2">The sequence shown here is derived from an EMBL/GenBank/DDBJ whole genome shotgun (WGS) entry which is preliminary data.</text>
</comment>
<dbReference type="EMBL" id="JASSZA010000008">
    <property type="protein sequence ID" value="KAK2104582.1"/>
    <property type="molecule type" value="Genomic_DNA"/>
</dbReference>
<reference evidence="2 3" key="1">
    <citation type="submission" date="2023-05" db="EMBL/GenBank/DDBJ databases">
        <title>B98-5 Cell Line De Novo Hybrid Assembly: An Optical Mapping Approach.</title>
        <authorList>
            <person name="Kananen K."/>
            <person name="Auerbach J.A."/>
            <person name="Kautto E."/>
            <person name="Blachly J.S."/>
        </authorList>
    </citation>
    <scope>NUCLEOTIDE SEQUENCE [LARGE SCALE GENOMIC DNA]</scope>
    <source>
        <strain evidence="2">B95-8</strain>
        <tissue evidence="2">Cell line</tissue>
    </source>
</reference>
<evidence type="ECO:0000256" key="1">
    <source>
        <dbReference type="SAM" id="MobiDB-lite"/>
    </source>
</evidence>
<gene>
    <name evidence="2" type="ORF">P7K49_018438</name>
</gene>